<keyword evidence="4" id="KW-0479">Metal-binding</keyword>
<evidence type="ECO:0000256" key="1">
    <source>
        <dbReference type="ARBA" id="ARBA00003767"/>
    </source>
</evidence>
<accession>A0A8C9MKU5</accession>
<dbReference type="Pfam" id="PF00096">
    <property type="entry name" value="zf-C2H2"/>
    <property type="match status" value="2"/>
</dbReference>
<evidence type="ECO:0000256" key="9">
    <source>
        <dbReference type="ARBA" id="ARBA00023125"/>
    </source>
</evidence>
<comment type="similarity">
    <text evidence="3">Belongs to the krueppel C2H2-type zinc-finger protein family.</text>
</comment>
<keyword evidence="16" id="KW-1185">Reference proteome</keyword>
<reference evidence="15" key="1">
    <citation type="submission" date="2025-08" db="UniProtKB">
        <authorList>
            <consortium name="Ensembl"/>
        </authorList>
    </citation>
    <scope>IDENTIFICATION</scope>
</reference>
<evidence type="ECO:0000256" key="8">
    <source>
        <dbReference type="ARBA" id="ARBA00023015"/>
    </source>
</evidence>
<dbReference type="PROSITE" id="PS00028">
    <property type="entry name" value="ZINC_FINGER_C2H2_1"/>
    <property type="match status" value="1"/>
</dbReference>
<dbReference type="InterPro" id="IPR013087">
    <property type="entry name" value="Znf_C2H2_type"/>
</dbReference>
<keyword evidence="5" id="KW-0677">Repeat</keyword>
<evidence type="ECO:0000256" key="10">
    <source>
        <dbReference type="ARBA" id="ARBA00023163"/>
    </source>
</evidence>
<protein>
    <recommendedName>
        <fullName evidence="14">C2H2-type domain-containing protein</fullName>
    </recommendedName>
</protein>
<dbReference type="PANTHER" id="PTHR23226:SF416">
    <property type="entry name" value="FI01424P"/>
    <property type="match status" value="1"/>
</dbReference>
<keyword evidence="9" id="KW-0238">DNA-binding</keyword>
<name>A0A8C9MKU5_SERCA</name>
<dbReference type="GO" id="GO:0005634">
    <property type="term" value="C:nucleus"/>
    <property type="evidence" value="ECO:0007669"/>
    <property type="project" value="UniProtKB-SubCell"/>
</dbReference>
<feature type="region of interest" description="Disordered" evidence="13">
    <location>
        <begin position="68"/>
        <end position="165"/>
    </location>
</feature>
<comment type="function">
    <text evidence="1">May be involved in transcriptional regulation.</text>
</comment>
<dbReference type="SMART" id="SM00355">
    <property type="entry name" value="ZnF_C2H2"/>
    <property type="match status" value="2"/>
</dbReference>
<proteinExistence type="inferred from homology"/>
<evidence type="ECO:0000256" key="7">
    <source>
        <dbReference type="ARBA" id="ARBA00022833"/>
    </source>
</evidence>
<dbReference type="PROSITE" id="PS50157">
    <property type="entry name" value="ZINC_FINGER_C2H2_2"/>
    <property type="match status" value="2"/>
</dbReference>
<evidence type="ECO:0000256" key="4">
    <source>
        <dbReference type="ARBA" id="ARBA00022723"/>
    </source>
</evidence>
<dbReference type="SUPFAM" id="SSF57667">
    <property type="entry name" value="beta-beta-alpha zinc fingers"/>
    <property type="match status" value="1"/>
</dbReference>
<evidence type="ECO:0000256" key="5">
    <source>
        <dbReference type="ARBA" id="ARBA00022737"/>
    </source>
</evidence>
<keyword evidence="6 12" id="KW-0863">Zinc-finger</keyword>
<feature type="compositionally biased region" description="Polar residues" evidence="13">
    <location>
        <begin position="129"/>
        <end position="141"/>
    </location>
</feature>
<dbReference type="PANTHER" id="PTHR23226">
    <property type="entry name" value="ZINC FINGER AND SCAN DOMAIN-CONTAINING"/>
    <property type="match status" value="1"/>
</dbReference>
<dbReference type="FunFam" id="3.30.160.60:FF:000295">
    <property type="entry name" value="zinc finger protein 19"/>
    <property type="match status" value="1"/>
</dbReference>
<dbReference type="GeneTree" id="ENSGT01140000282534"/>
<sequence length="165" mass="18008">GARPEAIAGGSGRVFWRERPYQCDCGKSFILSSHLMVHQRSHTGERPYKCQECGKSFSTNSYLVVHQRSHTGERPYKCQECGKTPRLRPPIPARDRSPICITTPPSGPARRRLQPRPGAVRSQFPPSAPSKSGTGRESAPSSLPALPVRAAPTGKALPVPSQRSQ</sequence>
<organism evidence="15 16">
    <name type="scientific">Serinus canaria</name>
    <name type="common">Island canary</name>
    <name type="synonym">Fringilla canaria</name>
    <dbReference type="NCBI Taxonomy" id="9135"/>
    <lineage>
        <taxon>Eukaryota</taxon>
        <taxon>Metazoa</taxon>
        <taxon>Chordata</taxon>
        <taxon>Craniata</taxon>
        <taxon>Vertebrata</taxon>
        <taxon>Euteleostomi</taxon>
        <taxon>Archelosauria</taxon>
        <taxon>Archosauria</taxon>
        <taxon>Dinosauria</taxon>
        <taxon>Saurischia</taxon>
        <taxon>Theropoda</taxon>
        <taxon>Coelurosauria</taxon>
        <taxon>Aves</taxon>
        <taxon>Neognathae</taxon>
        <taxon>Neoaves</taxon>
        <taxon>Telluraves</taxon>
        <taxon>Australaves</taxon>
        <taxon>Passeriformes</taxon>
        <taxon>Passeroidea</taxon>
        <taxon>Fringillidae</taxon>
        <taxon>Carduelinae</taxon>
        <taxon>Serinus</taxon>
    </lineage>
</organism>
<feature type="domain" description="C2H2-type" evidence="14">
    <location>
        <begin position="48"/>
        <end position="75"/>
    </location>
</feature>
<dbReference type="Ensembl" id="ENSSCAT00000005570.1">
    <property type="protein sequence ID" value="ENSSCAP00000004823.1"/>
    <property type="gene ID" value="ENSSCAG00000003898.1"/>
</dbReference>
<comment type="subcellular location">
    <subcellularLocation>
        <location evidence="2">Nucleus</location>
    </subcellularLocation>
</comment>
<evidence type="ECO:0000256" key="3">
    <source>
        <dbReference type="ARBA" id="ARBA00006991"/>
    </source>
</evidence>
<keyword evidence="11" id="KW-0539">Nucleus</keyword>
<dbReference type="AlphaFoldDB" id="A0A8C9MKU5"/>
<dbReference type="InterPro" id="IPR036236">
    <property type="entry name" value="Znf_C2H2_sf"/>
</dbReference>
<evidence type="ECO:0000313" key="16">
    <source>
        <dbReference type="Proteomes" id="UP000694409"/>
    </source>
</evidence>
<dbReference type="GO" id="GO:0008270">
    <property type="term" value="F:zinc ion binding"/>
    <property type="evidence" value="ECO:0007669"/>
    <property type="project" value="UniProtKB-KW"/>
</dbReference>
<keyword evidence="7" id="KW-0862">Zinc</keyword>
<dbReference type="Gene3D" id="3.30.160.60">
    <property type="entry name" value="Classic Zinc Finger"/>
    <property type="match status" value="3"/>
</dbReference>
<evidence type="ECO:0000256" key="2">
    <source>
        <dbReference type="ARBA" id="ARBA00004123"/>
    </source>
</evidence>
<evidence type="ECO:0000259" key="14">
    <source>
        <dbReference type="PROSITE" id="PS50157"/>
    </source>
</evidence>
<evidence type="ECO:0000256" key="6">
    <source>
        <dbReference type="ARBA" id="ARBA00022771"/>
    </source>
</evidence>
<reference evidence="15" key="2">
    <citation type="submission" date="2025-09" db="UniProtKB">
        <authorList>
            <consortium name="Ensembl"/>
        </authorList>
    </citation>
    <scope>IDENTIFICATION</scope>
</reference>
<evidence type="ECO:0000256" key="11">
    <source>
        <dbReference type="ARBA" id="ARBA00023242"/>
    </source>
</evidence>
<feature type="domain" description="C2H2-type" evidence="14">
    <location>
        <begin position="21"/>
        <end position="47"/>
    </location>
</feature>
<evidence type="ECO:0000256" key="13">
    <source>
        <dbReference type="SAM" id="MobiDB-lite"/>
    </source>
</evidence>
<keyword evidence="10" id="KW-0804">Transcription</keyword>
<keyword evidence="8" id="KW-0805">Transcription regulation</keyword>
<dbReference type="GO" id="GO:0000978">
    <property type="term" value="F:RNA polymerase II cis-regulatory region sequence-specific DNA binding"/>
    <property type="evidence" value="ECO:0007669"/>
    <property type="project" value="TreeGrafter"/>
</dbReference>
<evidence type="ECO:0000256" key="12">
    <source>
        <dbReference type="PROSITE-ProRule" id="PRU00042"/>
    </source>
</evidence>
<dbReference type="Proteomes" id="UP000694409">
    <property type="component" value="Unassembled WGS sequence"/>
</dbReference>
<dbReference type="GO" id="GO:0000981">
    <property type="term" value="F:DNA-binding transcription factor activity, RNA polymerase II-specific"/>
    <property type="evidence" value="ECO:0007669"/>
    <property type="project" value="TreeGrafter"/>
</dbReference>
<dbReference type="FunFam" id="3.30.160.60:FF:000009">
    <property type="entry name" value="zinc finger protein 79 isoform X2"/>
    <property type="match status" value="1"/>
</dbReference>
<evidence type="ECO:0000313" key="15">
    <source>
        <dbReference type="Ensembl" id="ENSSCAP00000004823.1"/>
    </source>
</evidence>